<sequence>MRCRRDGVLTRTIKVAPITPIPRPVRPVGTLLPPLRPRSQTAGRPTRTLPPGRPSMPIAPPASQALASRVQAGSRRQHQLRRLPPRRRSLAAGPWTSRILSGQKARSTYSRARSNCSTNPCIAP</sequence>
<feature type="compositionally biased region" description="Basic residues" evidence="1">
    <location>
        <begin position="75"/>
        <end position="89"/>
    </location>
</feature>
<gene>
    <name evidence="2" type="ORF">EVOR1521_LOCUS23575</name>
</gene>
<evidence type="ECO:0000313" key="3">
    <source>
        <dbReference type="Proteomes" id="UP001178507"/>
    </source>
</evidence>
<feature type="compositionally biased region" description="Polar residues" evidence="1">
    <location>
        <begin position="98"/>
        <end position="124"/>
    </location>
</feature>
<dbReference type="AlphaFoldDB" id="A0AA36J5U4"/>
<evidence type="ECO:0000313" key="2">
    <source>
        <dbReference type="EMBL" id="CAJ1400165.1"/>
    </source>
</evidence>
<dbReference type="EMBL" id="CAUJNA010003362">
    <property type="protein sequence ID" value="CAJ1400165.1"/>
    <property type="molecule type" value="Genomic_DNA"/>
</dbReference>
<keyword evidence="3" id="KW-1185">Reference proteome</keyword>
<accession>A0AA36J5U4</accession>
<name>A0AA36J5U4_9DINO</name>
<dbReference type="Proteomes" id="UP001178507">
    <property type="component" value="Unassembled WGS sequence"/>
</dbReference>
<organism evidence="2 3">
    <name type="scientific">Effrenium voratum</name>
    <dbReference type="NCBI Taxonomy" id="2562239"/>
    <lineage>
        <taxon>Eukaryota</taxon>
        <taxon>Sar</taxon>
        <taxon>Alveolata</taxon>
        <taxon>Dinophyceae</taxon>
        <taxon>Suessiales</taxon>
        <taxon>Symbiodiniaceae</taxon>
        <taxon>Effrenium</taxon>
    </lineage>
</organism>
<reference evidence="2" key="1">
    <citation type="submission" date="2023-08" db="EMBL/GenBank/DDBJ databases">
        <authorList>
            <person name="Chen Y."/>
            <person name="Shah S."/>
            <person name="Dougan E. K."/>
            <person name="Thang M."/>
            <person name="Chan C."/>
        </authorList>
    </citation>
    <scope>NUCLEOTIDE SEQUENCE</scope>
</reference>
<protein>
    <submittedName>
        <fullName evidence="2">Uncharacterized protein</fullName>
    </submittedName>
</protein>
<proteinExistence type="predicted"/>
<feature type="compositionally biased region" description="Pro residues" evidence="1">
    <location>
        <begin position="51"/>
        <end position="60"/>
    </location>
</feature>
<comment type="caution">
    <text evidence="2">The sequence shown here is derived from an EMBL/GenBank/DDBJ whole genome shotgun (WGS) entry which is preliminary data.</text>
</comment>
<evidence type="ECO:0000256" key="1">
    <source>
        <dbReference type="SAM" id="MobiDB-lite"/>
    </source>
</evidence>
<feature type="region of interest" description="Disordered" evidence="1">
    <location>
        <begin position="20"/>
        <end position="124"/>
    </location>
</feature>